<dbReference type="PANTHER" id="PTHR32481">
    <property type="entry name" value="AMINOPEPTIDASE"/>
    <property type="match status" value="1"/>
</dbReference>
<reference evidence="10" key="1">
    <citation type="submission" date="2018-09" db="EMBL/GenBank/DDBJ databases">
        <authorList>
            <person name="Tuo L."/>
        </authorList>
    </citation>
    <scope>NUCLEOTIDE SEQUENCE [LARGE SCALE GENOMIC DNA]</scope>
    <source>
        <strain evidence="10">M2BS4Y-1</strain>
    </source>
</reference>
<comment type="cofactor">
    <cofactor evidence="8">
        <name>a divalent metal cation</name>
        <dbReference type="ChEBI" id="CHEBI:60240"/>
    </cofactor>
    <text evidence="8">Binds 2 divalent metal cations per subunit.</text>
</comment>
<dbReference type="SUPFAM" id="SSF53187">
    <property type="entry name" value="Zn-dependent exopeptidases"/>
    <property type="match status" value="1"/>
</dbReference>
<dbReference type="InterPro" id="IPR008007">
    <property type="entry name" value="Peptidase_M42"/>
</dbReference>
<dbReference type="PIRSF" id="PIRSF001123">
    <property type="entry name" value="PepA_GA"/>
    <property type="match status" value="1"/>
</dbReference>
<sequence>MNIDLLKRLCETPGVPGHEHRVRELIAAEAAELFDTVETDVMGSLVCTREGADADAERVVIACHMDEIGFLVSHVSDKGFIHVSPVGGFDPRNLFSRRVLVCTDEGDYRGIMMAEGKPIHISAPEDRKKVPEPTDFFIDIGLGAAAKEKVRVGDFVVMDEPLVEMGDRIVSKAMDNRIACWLGLELVRKLVADGRSHTCKLVVAFTVQEEVGLRGARTVAFEQRPHIGIGIDTTLACDTPGVPERDRTTELGAGFGLHLKDSSFIADGALVREFEALARANEIPFQRTILAGGGMDGAALQQAAAGARAIGIVVGTRYIHTVCEMIDRRDLLAARDVLAAFVAAH</sequence>
<dbReference type="SUPFAM" id="SSF101821">
    <property type="entry name" value="Aminopeptidase/glucanase lid domain"/>
    <property type="match status" value="1"/>
</dbReference>
<protein>
    <submittedName>
        <fullName evidence="9">M42 family peptidase</fullName>
    </submittedName>
</protein>
<dbReference type="Proteomes" id="UP000265750">
    <property type="component" value="Unassembled WGS sequence"/>
</dbReference>
<comment type="caution">
    <text evidence="9">The sequence shown here is derived from an EMBL/GenBank/DDBJ whole genome shotgun (WGS) entry which is preliminary data.</text>
</comment>
<evidence type="ECO:0000313" key="10">
    <source>
        <dbReference type="Proteomes" id="UP000265750"/>
    </source>
</evidence>
<name>A0A3A1WJL5_9HYPH</name>
<feature type="binding site" evidence="8">
    <location>
        <position position="320"/>
    </location>
    <ligand>
        <name>Zn(2+)</name>
        <dbReference type="ChEBI" id="CHEBI:29105"/>
        <label>2</label>
    </ligand>
</feature>
<keyword evidence="5" id="KW-0378">Hydrolase</keyword>
<gene>
    <name evidence="9" type="ORF">D3218_08275</name>
</gene>
<keyword evidence="10" id="KW-1185">Reference proteome</keyword>
<dbReference type="InterPro" id="IPR023367">
    <property type="entry name" value="Peptidase_M42_dom2"/>
</dbReference>
<dbReference type="EMBL" id="QYRN01000004">
    <property type="protein sequence ID" value="RIY01349.1"/>
    <property type="molecule type" value="Genomic_DNA"/>
</dbReference>
<dbReference type="AlphaFoldDB" id="A0A3A1WJL5"/>
<keyword evidence="2" id="KW-0031">Aminopeptidase</keyword>
<keyword evidence="4 8" id="KW-0479">Metal-binding</keyword>
<evidence type="ECO:0000256" key="7">
    <source>
        <dbReference type="PIRSR" id="PIRSR001123-1"/>
    </source>
</evidence>
<dbReference type="Pfam" id="PF05343">
    <property type="entry name" value="Peptidase_M42"/>
    <property type="match status" value="1"/>
</dbReference>
<feature type="active site" description="Proton acceptor" evidence="7">
    <location>
        <position position="209"/>
    </location>
</feature>
<evidence type="ECO:0000256" key="5">
    <source>
        <dbReference type="ARBA" id="ARBA00022801"/>
    </source>
</evidence>
<comment type="similarity">
    <text evidence="1 6">Belongs to the peptidase M42 family.</text>
</comment>
<evidence type="ECO:0000256" key="3">
    <source>
        <dbReference type="ARBA" id="ARBA00022670"/>
    </source>
</evidence>
<dbReference type="PANTHER" id="PTHR32481:SF7">
    <property type="entry name" value="AMINOPEPTIDASE YHFE-RELATED"/>
    <property type="match status" value="1"/>
</dbReference>
<dbReference type="Gene3D" id="3.40.630.10">
    <property type="entry name" value="Zn peptidases"/>
    <property type="match status" value="1"/>
</dbReference>
<proteinExistence type="inferred from homology"/>
<dbReference type="OrthoDB" id="9772053at2"/>
<dbReference type="Gene3D" id="2.40.30.40">
    <property type="entry name" value="Peptidase M42, domain 2"/>
    <property type="match status" value="1"/>
</dbReference>
<evidence type="ECO:0000256" key="8">
    <source>
        <dbReference type="PIRSR" id="PIRSR001123-2"/>
    </source>
</evidence>
<dbReference type="GO" id="GO:0004177">
    <property type="term" value="F:aminopeptidase activity"/>
    <property type="evidence" value="ECO:0007669"/>
    <property type="project" value="UniProtKB-UniRule"/>
</dbReference>
<evidence type="ECO:0000256" key="4">
    <source>
        <dbReference type="ARBA" id="ARBA00022723"/>
    </source>
</evidence>
<dbReference type="InterPro" id="IPR051464">
    <property type="entry name" value="Peptidase_M42_aminopept"/>
</dbReference>
<evidence type="ECO:0000256" key="6">
    <source>
        <dbReference type="PIRNR" id="PIRNR001123"/>
    </source>
</evidence>
<accession>A0A3A1WJL5</accession>
<evidence type="ECO:0000256" key="1">
    <source>
        <dbReference type="ARBA" id="ARBA00006272"/>
    </source>
</evidence>
<evidence type="ECO:0000256" key="2">
    <source>
        <dbReference type="ARBA" id="ARBA00022438"/>
    </source>
</evidence>
<evidence type="ECO:0000313" key="9">
    <source>
        <dbReference type="EMBL" id="RIY01349.1"/>
    </source>
</evidence>
<organism evidence="9 10">
    <name type="scientific">Aureimonas flava</name>
    <dbReference type="NCBI Taxonomy" id="2320271"/>
    <lineage>
        <taxon>Bacteria</taxon>
        <taxon>Pseudomonadati</taxon>
        <taxon>Pseudomonadota</taxon>
        <taxon>Alphaproteobacteria</taxon>
        <taxon>Hyphomicrobiales</taxon>
        <taxon>Aurantimonadaceae</taxon>
        <taxon>Aureimonas</taxon>
    </lineage>
</organism>
<feature type="binding site" evidence="8">
    <location>
        <position position="175"/>
    </location>
    <ligand>
        <name>Zn(2+)</name>
        <dbReference type="ChEBI" id="CHEBI:29105"/>
        <label>2</label>
    </ligand>
</feature>
<feature type="binding site" evidence="8">
    <location>
        <position position="175"/>
    </location>
    <ligand>
        <name>Zn(2+)</name>
        <dbReference type="ChEBI" id="CHEBI:29105"/>
        <label>1</label>
    </ligand>
</feature>
<dbReference type="GO" id="GO:0006508">
    <property type="term" value="P:proteolysis"/>
    <property type="evidence" value="ECO:0007669"/>
    <property type="project" value="UniProtKB-KW"/>
</dbReference>
<feature type="binding site" evidence="8">
    <location>
        <position position="64"/>
    </location>
    <ligand>
        <name>Zn(2+)</name>
        <dbReference type="ChEBI" id="CHEBI:29105"/>
        <label>1</label>
    </ligand>
</feature>
<feature type="binding site" evidence="8">
    <location>
        <position position="232"/>
    </location>
    <ligand>
        <name>Zn(2+)</name>
        <dbReference type="ChEBI" id="CHEBI:29105"/>
        <label>1</label>
    </ligand>
</feature>
<feature type="binding site" evidence="8">
    <location>
        <position position="210"/>
    </location>
    <ligand>
        <name>Zn(2+)</name>
        <dbReference type="ChEBI" id="CHEBI:29105"/>
        <label>2</label>
    </ligand>
</feature>
<dbReference type="RefSeq" id="WP_119539529.1">
    <property type="nucleotide sequence ID" value="NZ_QYRN01000004.1"/>
</dbReference>
<keyword evidence="3" id="KW-0645">Protease</keyword>
<dbReference type="GO" id="GO:0046872">
    <property type="term" value="F:metal ion binding"/>
    <property type="evidence" value="ECO:0007669"/>
    <property type="project" value="UniProtKB-UniRule"/>
</dbReference>